<dbReference type="InterPro" id="IPR006917">
    <property type="entry name" value="SOUL_heme-bd"/>
</dbReference>
<gene>
    <name evidence="1" type="ORF">Tpal_2401</name>
</gene>
<dbReference type="EMBL" id="FJNE01000008">
    <property type="protein sequence ID" value="CZQ99656.1"/>
    <property type="molecule type" value="Genomic_DNA"/>
</dbReference>
<reference evidence="1 2" key="1">
    <citation type="submission" date="2016-02" db="EMBL/GenBank/DDBJ databases">
        <authorList>
            <person name="Wen L."/>
            <person name="He K."/>
            <person name="Yang H."/>
        </authorList>
    </citation>
    <scope>NUCLEOTIDE SEQUENCE [LARGE SCALE GENOMIC DNA]</scope>
    <source>
        <strain evidence="1">Trichococcus palustris</strain>
    </source>
</reference>
<evidence type="ECO:0000313" key="2">
    <source>
        <dbReference type="Proteomes" id="UP000242754"/>
    </source>
</evidence>
<dbReference type="SUPFAM" id="SSF55136">
    <property type="entry name" value="Probable bacterial effector-binding domain"/>
    <property type="match status" value="1"/>
</dbReference>
<dbReference type="InterPro" id="IPR011256">
    <property type="entry name" value="Reg_factor_effector_dom_sf"/>
</dbReference>
<dbReference type="Gene3D" id="3.20.80.10">
    <property type="entry name" value="Regulatory factor, effector binding domain"/>
    <property type="match status" value="1"/>
</dbReference>
<dbReference type="AlphaFoldDB" id="A0A143YV76"/>
<dbReference type="PANTHER" id="PTHR11220">
    <property type="entry name" value="HEME-BINDING PROTEIN-RELATED"/>
    <property type="match status" value="1"/>
</dbReference>
<name>A0A143YV76_9LACT</name>
<protein>
    <recommendedName>
        <fullName evidence="3">SOUL heme-binding protein</fullName>
    </recommendedName>
</protein>
<evidence type="ECO:0008006" key="3">
    <source>
        <dbReference type="Google" id="ProtNLM"/>
    </source>
</evidence>
<organism evidence="1 2">
    <name type="scientific">Trichococcus palustris</name>
    <dbReference type="NCBI Taxonomy" id="140314"/>
    <lineage>
        <taxon>Bacteria</taxon>
        <taxon>Bacillati</taxon>
        <taxon>Bacillota</taxon>
        <taxon>Bacilli</taxon>
        <taxon>Lactobacillales</taxon>
        <taxon>Carnobacteriaceae</taxon>
        <taxon>Trichococcus</taxon>
    </lineage>
</organism>
<accession>A0A143YV76</accession>
<dbReference type="STRING" id="140314.SAMN04488076_10738"/>
<dbReference type="RefSeq" id="WP_177194414.1">
    <property type="nucleotide sequence ID" value="NZ_FJNE01000008.1"/>
</dbReference>
<dbReference type="PANTHER" id="PTHR11220:SF1">
    <property type="entry name" value="HEME-BINDING PROTEIN 2"/>
    <property type="match status" value="1"/>
</dbReference>
<sequence length="174" mass="20402">MSKYERPEYEVVLSEEPFELRKYKDFYIVEYDNENDPDIDSGFGTLFRYISKGNKQQKKISMTVPVIQELAGEQMKMAFVVPKEQWENIPEPTSPWLSVKKFDSGLFAVIQYGGTSNDSKEHEMIEKLAQWLDAKHYKPVSNYMLAFFNAPFTLPLLRHNEIMVRIDNDLSEED</sequence>
<proteinExistence type="predicted"/>
<keyword evidence="2" id="KW-1185">Reference proteome</keyword>
<evidence type="ECO:0000313" key="1">
    <source>
        <dbReference type="EMBL" id="CZQ99656.1"/>
    </source>
</evidence>
<dbReference type="Pfam" id="PF04832">
    <property type="entry name" value="SOUL"/>
    <property type="match status" value="1"/>
</dbReference>
<dbReference type="Proteomes" id="UP000242754">
    <property type="component" value="Unassembled WGS sequence"/>
</dbReference>